<sequence length="546" mass="59868">MRYRAFSLLICISTILLQNHLLILASYCGVNGVPYSLEILSDGSPVLGCAQPTCMAEPTEDYEDSNFIANNAGQEDGFFREGDRQRKSYSQSYKPKAECPGVFSDLACTKKNQWVGGIDFIDHPRQPLVLQCCTFEGLRFSQDVGVTTISAGEAVTGGEVIRDGRQISFDVIANVRRLVDPDDRKRTFYEVTVRRINCLPDPPEFEVAYDDDVESEIAKVLGNATNSAMNFGHDGHPHMTQEKKISKRPYKRKPKTSSTHNVISPLAGGHEERSEPFIGSFGAPIFNPTSGKNSGEIKEPPVRPFTRRILTPKPRIIPTTTTPAPKPTTTTTTQVPPVHVQVEPMPPNPFAFQPLPPFPQFPFLLPGLPAAPPAPPPPPPALFGVGQTGNIPPLQPQFGGLFGHHHQPAQPFGLGGYGLNQAPAYGVQPQTQPLNNEFSGLDLYTQQLLTNPTSPFALQMVPPPQFAPQQYQPLPQQQPAQPNLQRVAIQAPQRENTVPVYNVDELPPSQEEPSAGPKQTHLGQIYRAPPFAALGTTLYNFRTHTG</sequence>
<comment type="caution">
    <text evidence="7">The sequence shown here is derived from an EMBL/GenBank/DDBJ whole genome shotgun (WGS) entry which is preliminary data.</text>
</comment>
<name>A0A9P1J463_9PELO</name>
<feature type="compositionally biased region" description="Basic residues" evidence="5">
    <location>
        <begin position="245"/>
        <end position="255"/>
    </location>
</feature>
<feature type="signal peptide" evidence="6">
    <location>
        <begin position="1"/>
        <end position="25"/>
    </location>
</feature>
<reference evidence="7" key="1">
    <citation type="submission" date="2022-11" db="EMBL/GenBank/DDBJ databases">
        <authorList>
            <person name="Kikuchi T."/>
        </authorList>
    </citation>
    <scope>NUCLEOTIDE SEQUENCE</scope>
    <source>
        <strain evidence="7">PS1010</strain>
    </source>
</reference>
<evidence type="ECO:0000256" key="3">
    <source>
        <dbReference type="ARBA" id="ARBA00022525"/>
    </source>
</evidence>
<evidence type="ECO:0000313" key="8">
    <source>
        <dbReference type="Proteomes" id="UP001152747"/>
    </source>
</evidence>
<evidence type="ECO:0000313" key="7">
    <source>
        <dbReference type="EMBL" id="CAI5456382.1"/>
    </source>
</evidence>
<dbReference type="PANTHER" id="PTHR46706">
    <property type="entry name" value="PROTEIN QUA-1-RELATED"/>
    <property type="match status" value="1"/>
</dbReference>
<dbReference type="EMBL" id="CANHGI010000006">
    <property type="protein sequence ID" value="CAI5456382.1"/>
    <property type="molecule type" value="Genomic_DNA"/>
</dbReference>
<feature type="region of interest" description="Disordered" evidence="5">
    <location>
        <begin position="230"/>
        <end position="272"/>
    </location>
</feature>
<gene>
    <name evidence="7" type="ORF">CAMP_LOCUS19019</name>
</gene>
<feature type="compositionally biased region" description="Basic and acidic residues" evidence="5">
    <location>
        <begin position="233"/>
        <end position="244"/>
    </location>
</feature>
<keyword evidence="3" id="KW-0964">Secreted</keyword>
<evidence type="ECO:0008006" key="9">
    <source>
        <dbReference type="Google" id="ProtNLM"/>
    </source>
</evidence>
<dbReference type="AlphaFoldDB" id="A0A9P1J463"/>
<feature type="compositionally biased region" description="Low complexity" evidence="5">
    <location>
        <begin position="467"/>
        <end position="482"/>
    </location>
</feature>
<organism evidence="7 8">
    <name type="scientific">Caenorhabditis angaria</name>
    <dbReference type="NCBI Taxonomy" id="860376"/>
    <lineage>
        <taxon>Eukaryota</taxon>
        <taxon>Metazoa</taxon>
        <taxon>Ecdysozoa</taxon>
        <taxon>Nematoda</taxon>
        <taxon>Chromadorea</taxon>
        <taxon>Rhabditida</taxon>
        <taxon>Rhabditina</taxon>
        <taxon>Rhabditomorpha</taxon>
        <taxon>Rhabditoidea</taxon>
        <taxon>Rhabditidae</taxon>
        <taxon>Peloderinae</taxon>
        <taxon>Caenorhabditis</taxon>
    </lineage>
</organism>
<feature type="region of interest" description="Disordered" evidence="5">
    <location>
        <begin position="464"/>
        <end position="484"/>
    </location>
</feature>
<evidence type="ECO:0000256" key="5">
    <source>
        <dbReference type="SAM" id="MobiDB-lite"/>
    </source>
</evidence>
<dbReference type="PANTHER" id="PTHR46706:SF12">
    <property type="entry name" value="PROTEIN QUA-1-RELATED"/>
    <property type="match status" value="1"/>
</dbReference>
<evidence type="ECO:0000256" key="1">
    <source>
        <dbReference type="ARBA" id="ARBA00004613"/>
    </source>
</evidence>
<comment type="subcellular location">
    <subcellularLocation>
        <location evidence="1">Secreted</location>
    </subcellularLocation>
</comment>
<keyword evidence="8" id="KW-1185">Reference proteome</keyword>
<accession>A0A9P1J463</accession>
<keyword evidence="2" id="KW-0217">Developmental protein</keyword>
<feature type="chain" id="PRO_5040168637" description="WaRThog (Hedgehog-like family)" evidence="6">
    <location>
        <begin position="26"/>
        <end position="546"/>
    </location>
</feature>
<dbReference type="OrthoDB" id="5860691at2759"/>
<evidence type="ECO:0000256" key="2">
    <source>
        <dbReference type="ARBA" id="ARBA00022473"/>
    </source>
</evidence>
<evidence type="ECO:0000256" key="6">
    <source>
        <dbReference type="SAM" id="SignalP"/>
    </source>
</evidence>
<protein>
    <recommendedName>
        <fullName evidence="9">WaRThog (Hedgehog-like family)</fullName>
    </recommendedName>
</protein>
<dbReference type="Proteomes" id="UP001152747">
    <property type="component" value="Unassembled WGS sequence"/>
</dbReference>
<evidence type="ECO:0000256" key="4">
    <source>
        <dbReference type="ARBA" id="ARBA00022729"/>
    </source>
</evidence>
<keyword evidence="4 6" id="KW-0732">Signal</keyword>
<dbReference type="GO" id="GO:0005576">
    <property type="term" value="C:extracellular region"/>
    <property type="evidence" value="ECO:0007669"/>
    <property type="project" value="UniProtKB-SubCell"/>
</dbReference>
<proteinExistence type="predicted"/>
<dbReference type="InterPro" id="IPR052140">
    <property type="entry name" value="Dev_Signal_Hedgehog-like"/>
</dbReference>